<evidence type="ECO:0000313" key="3">
    <source>
        <dbReference type="Proteomes" id="UP000290288"/>
    </source>
</evidence>
<dbReference type="SUPFAM" id="SSF54236">
    <property type="entry name" value="Ubiquitin-like"/>
    <property type="match status" value="1"/>
</dbReference>
<dbReference type="InterPro" id="IPR019956">
    <property type="entry name" value="Ubiquitin_dom"/>
</dbReference>
<organism evidence="2 3">
    <name type="scientific">Candolleomyces aberdarensis</name>
    <dbReference type="NCBI Taxonomy" id="2316362"/>
    <lineage>
        <taxon>Eukaryota</taxon>
        <taxon>Fungi</taxon>
        <taxon>Dikarya</taxon>
        <taxon>Basidiomycota</taxon>
        <taxon>Agaricomycotina</taxon>
        <taxon>Agaricomycetes</taxon>
        <taxon>Agaricomycetidae</taxon>
        <taxon>Agaricales</taxon>
        <taxon>Agaricineae</taxon>
        <taxon>Psathyrellaceae</taxon>
        <taxon>Candolleomyces</taxon>
    </lineage>
</organism>
<accession>A0A4Q2D0X7</accession>
<evidence type="ECO:0000313" key="2">
    <source>
        <dbReference type="EMBL" id="RXW11894.1"/>
    </source>
</evidence>
<gene>
    <name evidence="2" type="ORF">EST38_g13960</name>
</gene>
<sequence>MSGRSPTSSRGNDVTAQLLVLEYNGRQTLVPRPRGYQDLLRSLRRYFPDIPNDHDDFVFETNEAAICRGKWVVVSEDAWETVVPLVQTVKVVSSARIQPSWPFPFSLFQGVAAVLRYWEDSDPYHIFIDNGTGRTVRVSCSSSDTVGSVKKLFQGEEGLHPGMQTYYYDLQELKNDRTLAEYGVRTGATIRLVDYMPTGKKPVIYIYPPVATRVSTKLSLVPEWEFSAIYPVVPAKTTPQGQALEWVVDASPNGILKDVNTGLEVSYLYWEAETNIHNLLSPPASPSLSPTGTATETFVPNRGTLSTTNSVVLKVEKITTYLDSSLKALGLHVEARTSFITYWLPSILKHKYIALRFLPQSAYERAAPLHLEPSPDVVGRIFMLFRGVSENDLEAWVEARERTKDAVEFWKDVVGVDVDKIGDASLFRVIEWGGMEVR</sequence>
<dbReference type="InterPro" id="IPR000626">
    <property type="entry name" value="Ubiquitin-like_dom"/>
</dbReference>
<dbReference type="Proteomes" id="UP000290288">
    <property type="component" value="Unassembled WGS sequence"/>
</dbReference>
<dbReference type="Gene3D" id="3.10.20.90">
    <property type="entry name" value="Phosphatidylinositol 3-kinase Catalytic Subunit, Chain A, domain 1"/>
    <property type="match status" value="1"/>
</dbReference>
<dbReference type="PRINTS" id="PR00348">
    <property type="entry name" value="UBIQUITIN"/>
</dbReference>
<reference evidence="2 3" key="1">
    <citation type="submission" date="2019-01" db="EMBL/GenBank/DDBJ databases">
        <title>Draft genome sequence of Psathyrella aberdarensis IHI B618.</title>
        <authorList>
            <person name="Buettner E."/>
            <person name="Kellner H."/>
        </authorList>
    </citation>
    <scope>NUCLEOTIDE SEQUENCE [LARGE SCALE GENOMIC DNA]</scope>
    <source>
        <strain evidence="2 3">IHI B618</strain>
    </source>
</reference>
<dbReference type="CDD" id="cd17039">
    <property type="entry name" value="Ubl_ubiquitin_like"/>
    <property type="match status" value="1"/>
</dbReference>
<dbReference type="AlphaFoldDB" id="A0A4Q2D0X7"/>
<dbReference type="STRING" id="2316362.A0A4Q2D0X7"/>
<keyword evidence="3" id="KW-1185">Reference proteome</keyword>
<name>A0A4Q2D0X7_9AGAR</name>
<comment type="caution">
    <text evidence="2">The sequence shown here is derived from an EMBL/GenBank/DDBJ whole genome shotgun (WGS) entry which is preliminary data.</text>
</comment>
<dbReference type="PROSITE" id="PS50053">
    <property type="entry name" value="UBIQUITIN_2"/>
    <property type="match status" value="1"/>
</dbReference>
<feature type="domain" description="Ubiquitin-like" evidence="1">
    <location>
        <begin position="124"/>
        <end position="199"/>
    </location>
</feature>
<dbReference type="EMBL" id="SDEE01001531">
    <property type="protein sequence ID" value="RXW11894.1"/>
    <property type="molecule type" value="Genomic_DNA"/>
</dbReference>
<dbReference type="OrthoDB" id="419317at2759"/>
<protein>
    <recommendedName>
        <fullName evidence="1">Ubiquitin-like domain-containing protein</fullName>
    </recommendedName>
</protein>
<dbReference type="InterPro" id="IPR029071">
    <property type="entry name" value="Ubiquitin-like_domsf"/>
</dbReference>
<evidence type="ECO:0000259" key="1">
    <source>
        <dbReference type="PROSITE" id="PS50053"/>
    </source>
</evidence>
<dbReference type="Pfam" id="PF00240">
    <property type="entry name" value="ubiquitin"/>
    <property type="match status" value="1"/>
</dbReference>
<dbReference type="SMART" id="SM00213">
    <property type="entry name" value="UBQ"/>
    <property type="match status" value="1"/>
</dbReference>
<proteinExistence type="predicted"/>